<reference evidence="1" key="1">
    <citation type="submission" date="2022-08" db="EMBL/GenBank/DDBJ databases">
        <title>Genomic Encyclopedia of Type Strains, Phase V (KMG-V): Genome sequencing to study the core and pangenomes of soil and plant-associated prokaryotes.</title>
        <authorList>
            <person name="Whitman W."/>
        </authorList>
    </citation>
    <scope>NUCLEOTIDE SEQUENCE</scope>
    <source>
        <strain evidence="1">PS</strain>
    </source>
</reference>
<proteinExistence type="predicted"/>
<comment type="caution">
    <text evidence="1">The sequence shown here is derived from an EMBL/GenBank/DDBJ whole genome shotgun (WGS) entry which is preliminary data.</text>
</comment>
<evidence type="ECO:0000313" key="1">
    <source>
        <dbReference type="EMBL" id="MCS3922583.1"/>
    </source>
</evidence>
<evidence type="ECO:0000313" key="2">
    <source>
        <dbReference type="Proteomes" id="UP001140258"/>
    </source>
</evidence>
<keyword evidence="2" id="KW-1185">Reference proteome</keyword>
<sequence>MNFLNSIKRSNNSIEIPNEVKDTETKYSELHNEIKELAKDELKLFEKDAYYLTLNKIANQNGVNESEIWIDYYTGRLSTHTICITRLLRILGQDGAVLENILINEKNRAIEDIKRCENIMDLLNTDNIKIKNTEE</sequence>
<organism evidence="1 2">
    <name type="scientific">Methanococcus voltae PS</name>
    <dbReference type="NCBI Taxonomy" id="523842"/>
    <lineage>
        <taxon>Archaea</taxon>
        <taxon>Methanobacteriati</taxon>
        <taxon>Methanobacteriota</taxon>
        <taxon>Methanomada group</taxon>
        <taxon>Methanococci</taxon>
        <taxon>Methanococcales</taxon>
        <taxon>Methanococcaceae</taxon>
        <taxon>Methanococcus</taxon>
    </lineage>
</organism>
<gene>
    <name evidence="1" type="ORF">M2325_001279</name>
</gene>
<dbReference type="EMBL" id="JANUCQ010000003">
    <property type="protein sequence ID" value="MCS3922583.1"/>
    <property type="molecule type" value="Genomic_DNA"/>
</dbReference>
<dbReference type="RefSeq" id="WP_259052182.1">
    <property type="nucleotide sequence ID" value="NZ_JANUCQ010000003.1"/>
</dbReference>
<name>A0ABT2EX92_METVO</name>
<protein>
    <submittedName>
        <fullName evidence="1">Uncharacterized protein</fullName>
    </submittedName>
</protein>
<accession>A0ABT2EX92</accession>
<dbReference type="Proteomes" id="UP001140258">
    <property type="component" value="Unassembled WGS sequence"/>
</dbReference>